<comment type="caution">
    <text evidence="2">The sequence shown here is derived from an EMBL/GenBank/DDBJ whole genome shotgun (WGS) entry which is preliminary data.</text>
</comment>
<sequence>MTVNDIPTERLVIPVQLGQSEMSPSFPAAHGGQSELPPSISSSQGQTSHPGQLGQSEMTPSFPAAHGGQSELQSGRSIYVAPRYLVVTGCQSELQSIYFTTQFASGSVRAVNLVCKIAKGFTSIIIVKQG</sequence>
<evidence type="ECO:0000256" key="1">
    <source>
        <dbReference type="SAM" id="MobiDB-lite"/>
    </source>
</evidence>
<accession>A0AAD5GE55</accession>
<keyword evidence="3" id="KW-1185">Reference proteome</keyword>
<reference evidence="2" key="1">
    <citation type="submission" date="2022-06" db="EMBL/GenBank/DDBJ databases">
        <title>Uncovering the hologenomic basis of an extraordinary plant invasion.</title>
        <authorList>
            <person name="Bieker V.C."/>
            <person name="Martin M.D."/>
            <person name="Gilbert T."/>
            <person name="Hodgins K."/>
            <person name="Battlay P."/>
            <person name="Petersen B."/>
            <person name="Wilson J."/>
        </authorList>
    </citation>
    <scope>NUCLEOTIDE SEQUENCE</scope>
    <source>
        <strain evidence="2">AA19_3_7</strain>
        <tissue evidence="2">Leaf</tissue>
    </source>
</reference>
<proteinExistence type="predicted"/>
<dbReference type="Proteomes" id="UP001206925">
    <property type="component" value="Unassembled WGS sequence"/>
</dbReference>
<dbReference type="AlphaFoldDB" id="A0AAD5GE55"/>
<feature type="compositionally biased region" description="Polar residues" evidence="1">
    <location>
        <begin position="39"/>
        <end position="59"/>
    </location>
</feature>
<protein>
    <submittedName>
        <fullName evidence="2">Uncharacterized protein</fullName>
    </submittedName>
</protein>
<gene>
    <name evidence="2" type="ORF">M8C21_030550</name>
</gene>
<evidence type="ECO:0000313" key="3">
    <source>
        <dbReference type="Proteomes" id="UP001206925"/>
    </source>
</evidence>
<feature type="region of interest" description="Disordered" evidence="1">
    <location>
        <begin position="23"/>
        <end position="70"/>
    </location>
</feature>
<evidence type="ECO:0000313" key="2">
    <source>
        <dbReference type="EMBL" id="KAI7739017.1"/>
    </source>
</evidence>
<organism evidence="2 3">
    <name type="scientific">Ambrosia artemisiifolia</name>
    <name type="common">Common ragweed</name>
    <dbReference type="NCBI Taxonomy" id="4212"/>
    <lineage>
        <taxon>Eukaryota</taxon>
        <taxon>Viridiplantae</taxon>
        <taxon>Streptophyta</taxon>
        <taxon>Embryophyta</taxon>
        <taxon>Tracheophyta</taxon>
        <taxon>Spermatophyta</taxon>
        <taxon>Magnoliopsida</taxon>
        <taxon>eudicotyledons</taxon>
        <taxon>Gunneridae</taxon>
        <taxon>Pentapetalae</taxon>
        <taxon>asterids</taxon>
        <taxon>campanulids</taxon>
        <taxon>Asterales</taxon>
        <taxon>Asteraceae</taxon>
        <taxon>Asteroideae</taxon>
        <taxon>Heliantheae alliance</taxon>
        <taxon>Heliantheae</taxon>
        <taxon>Ambrosia</taxon>
    </lineage>
</organism>
<name>A0AAD5GE55_AMBAR</name>
<dbReference type="EMBL" id="JAMZMK010008687">
    <property type="protein sequence ID" value="KAI7739017.1"/>
    <property type="molecule type" value="Genomic_DNA"/>
</dbReference>